<proteinExistence type="inferred from homology"/>
<dbReference type="Pfam" id="PF00082">
    <property type="entry name" value="Peptidase_S8"/>
    <property type="match status" value="1"/>
</dbReference>
<comment type="caution">
    <text evidence="1">Lacks conserved residue(s) required for the propagation of feature annotation.</text>
</comment>
<sequence length="176" mass="17221">MAGTVAARAGNGLGVASTAHDAGVQPVRVLGACGGGKSDTIEAIVWAAGGTVPGVPANKTPAKVINLGLGEKAPYSDAYQQAIDSAVRRGTTVVVAAGNDDAHADAYTPANCDRVSPSPPGQPRLVLQIKATARPITGCGDNCGAGLADAGAAVRSLTAAADRDTVAAGRGLPARS</sequence>
<dbReference type="SUPFAM" id="SSF52743">
    <property type="entry name" value="Subtilisin-like"/>
    <property type="match status" value="1"/>
</dbReference>
<evidence type="ECO:0000313" key="3">
    <source>
        <dbReference type="EMBL" id="GHI52550.1"/>
    </source>
</evidence>
<dbReference type="Proteomes" id="UP000646738">
    <property type="component" value="Unassembled WGS sequence"/>
</dbReference>
<protein>
    <recommendedName>
        <fullName evidence="2">Peptidase S8/S53 domain-containing protein</fullName>
    </recommendedName>
</protein>
<organism evidence="3 4">
    <name type="scientific">Streptomyces rubradiris</name>
    <name type="common">Streptomyces achromogenes subsp. rubradiris</name>
    <dbReference type="NCBI Taxonomy" id="285531"/>
    <lineage>
        <taxon>Bacteria</taxon>
        <taxon>Bacillati</taxon>
        <taxon>Actinomycetota</taxon>
        <taxon>Actinomycetes</taxon>
        <taxon>Kitasatosporales</taxon>
        <taxon>Streptomycetaceae</taxon>
        <taxon>Streptomyces</taxon>
    </lineage>
</organism>
<evidence type="ECO:0000313" key="4">
    <source>
        <dbReference type="Proteomes" id="UP000646738"/>
    </source>
</evidence>
<evidence type="ECO:0000256" key="1">
    <source>
        <dbReference type="PROSITE-ProRule" id="PRU01240"/>
    </source>
</evidence>
<dbReference type="Gene3D" id="3.40.50.200">
    <property type="entry name" value="Peptidase S8/S53 domain"/>
    <property type="match status" value="1"/>
</dbReference>
<evidence type="ECO:0000259" key="2">
    <source>
        <dbReference type="Pfam" id="PF00082"/>
    </source>
</evidence>
<gene>
    <name evidence="3" type="ORF">Srubr_23960</name>
</gene>
<dbReference type="InterPro" id="IPR036852">
    <property type="entry name" value="Peptidase_S8/S53_dom_sf"/>
</dbReference>
<name>A0ABQ3R9P1_STRRR</name>
<accession>A0ABQ3R9P1</accession>
<feature type="domain" description="Peptidase S8/S53" evidence="2">
    <location>
        <begin position="1"/>
        <end position="113"/>
    </location>
</feature>
<comment type="similarity">
    <text evidence="1">Belongs to the peptidase S8 family.</text>
</comment>
<dbReference type="EMBL" id="BNEA01000007">
    <property type="protein sequence ID" value="GHI52550.1"/>
    <property type="molecule type" value="Genomic_DNA"/>
</dbReference>
<dbReference type="InterPro" id="IPR000209">
    <property type="entry name" value="Peptidase_S8/S53_dom"/>
</dbReference>
<dbReference type="PROSITE" id="PS51892">
    <property type="entry name" value="SUBTILASE"/>
    <property type="match status" value="1"/>
</dbReference>
<comment type="caution">
    <text evidence="3">The sequence shown here is derived from an EMBL/GenBank/DDBJ whole genome shotgun (WGS) entry which is preliminary data.</text>
</comment>
<keyword evidence="4" id="KW-1185">Reference proteome</keyword>
<reference evidence="4" key="1">
    <citation type="submission" date="2023-07" db="EMBL/GenBank/DDBJ databases">
        <title>Whole genome shotgun sequence of Streptomyces achromogenes subsp. rubradiris NBRC 14000.</title>
        <authorList>
            <person name="Komaki H."/>
            <person name="Tamura T."/>
        </authorList>
    </citation>
    <scope>NUCLEOTIDE SEQUENCE [LARGE SCALE GENOMIC DNA]</scope>
    <source>
        <strain evidence="4">NBRC 14000</strain>
    </source>
</reference>